<evidence type="ECO:0000313" key="1">
    <source>
        <dbReference type="EMBL" id="RII00600.1"/>
    </source>
</evidence>
<gene>
    <name evidence="1" type="ORF">B9J77_02425</name>
</gene>
<reference evidence="1 2" key="1">
    <citation type="submission" date="2018-08" db="EMBL/GenBank/DDBJ databases">
        <title>Draft genome of candidate division NPL-UPA2 bacterium Unc8 that adapted to ultra-basic serpentinizing groundwater.</title>
        <authorList>
            <person name="Ishii S."/>
            <person name="Suzuki S."/>
            <person name="Nealson K.H."/>
        </authorList>
    </citation>
    <scope>NUCLEOTIDE SEQUENCE [LARGE SCALE GENOMIC DNA]</scope>
    <source>
        <strain evidence="1">Unc8</strain>
    </source>
</reference>
<sequence length="63" mass="7213">MGVRSQNSEVRILDCLPVRCLPERLPERCSPACAVHADRQTGRQADRRALAVRHADRWTVFEL</sequence>
<name>A0A399FYZ8_UNCN2</name>
<evidence type="ECO:0000313" key="2">
    <source>
        <dbReference type="Proteomes" id="UP000266287"/>
    </source>
</evidence>
<proteinExistence type="predicted"/>
<dbReference type="AlphaFoldDB" id="A0A399FYZ8"/>
<protein>
    <submittedName>
        <fullName evidence="1">Uncharacterized protein</fullName>
    </submittedName>
</protein>
<comment type="caution">
    <text evidence="1">The sequence shown here is derived from an EMBL/GenBank/DDBJ whole genome shotgun (WGS) entry which is preliminary data.</text>
</comment>
<accession>A0A399FYZ8</accession>
<organism evidence="1 2">
    <name type="scientific">candidate division NPL-UPA2 bacterium Unc8</name>
    <dbReference type="NCBI Taxonomy" id="1980939"/>
    <lineage>
        <taxon>Bacteria</taxon>
    </lineage>
</organism>
<dbReference type="EMBL" id="NDHY01000003">
    <property type="protein sequence ID" value="RII00600.1"/>
    <property type="molecule type" value="Genomic_DNA"/>
</dbReference>
<dbReference type="Proteomes" id="UP000266287">
    <property type="component" value="Unassembled WGS sequence"/>
</dbReference>